<dbReference type="AlphaFoldDB" id="A0A9D5C2U9"/>
<feature type="region of interest" description="Disordered" evidence="1">
    <location>
        <begin position="71"/>
        <end position="91"/>
    </location>
</feature>
<keyword evidence="3" id="KW-1185">Reference proteome</keyword>
<dbReference type="Proteomes" id="UP001085076">
    <property type="component" value="Miscellaneous, Linkage group lg08"/>
</dbReference>
<evidence type="ECO:0000313" key="3">
    <source>
        <dbReference type="Proteomes" id="UP001085076"/>
    </source>
</evidence>
<evidence type="ECO:0000313" key="2">
    <source>
        <dbReference type="EMBL" id="KAJ0965023.1"/>
    </source>
</evidence>
<dbReference type="OrthoDB" id="693243at2759"/>
<accession>A0A9D5C2U9</accession>
<reference evidence="2" key="1">
    <citation type="submission" date="2021-03" db="EMBL/GenBank/DDBJ databases">
        <authorList>
            <person name="Li Z."/>
            <person name="Yang C."/>
        </authorList>
    </citation>
    <scope>NUCLEOTIDE SEQUENCE</scope>
    <source>
        <strain evidence="2">Dzin_1.0</strain>
        <tissue evidence="2">Leaf</tissue>
    </source>
</reference>
<organism evidence="2 3">
    <name type="scientific">Dioscorea zingiberensis</name>
    <dbReference type="NCBI Taxonomy" id="325984"/>
    <lineage>
        <taxon>Eukaryota</taxon>
        <taxon>Viridiplantae</taxon>
        <taxon>Streptophyta</taxon>
        <taxon>Embryophyta</taxon>
        <taxon>Tracheophyta</taxon>
        <taxon>Spermatophyta</taxon>
        <taxon>Magnoliopsida</taxon>
        <taxon>Liliopsida</taxon>
        <taxon>Dioscoreales</taxon>
        <taxon>Dioscoreaceae</taxon>
        <taxon>Dioscorea</taxon>
    </lineage>
</organism>
<reference evidence="2" key="2">
    <citation type="journal article" date="2022" name="Hortic Res">
        <title>The genome of Dioscorea zingiberensis sheds light on the biosynthesis, origin and evolution of the medicinally important diosgenin saponins.</title>
        <authorList>
            <person name="Li Y."/>
            <person name="Tan C."/>
            <person name="Li Z."/>
            <person name="Guo J."/>
            <person name="Li S."/>
            <person name="Chen X."/>
            <person name="Wang C."/>
            <person name="Dai X."/>
            <person name="Yang H."/>
            <person name="Song W."/>
            <person name="Hou L."/>
            <person name="Xu J."/>
            <person name="Tong Z."/>
            <person name="Xu A."/>
            <person name="Yuan X."/>
            <person name="Wang W."/>
            <person name="Yang Q."/>
            <person name="Chen L."/>
            <person name="Sun Z."/>
            <person name="Wang K."/>
            <person name="Pan B."/>
            <person name="Chen J."/>
            <person name="Bao Y."/>
            <person name="Liu F."/>
            <person name="Qi X."/>
            <person name="Gang D.R."/>
            <person name="Wen J."/>
            <person name="Li J."/>
        </authorList>
    </citation>
    <scope>NUCLEOTIDE SEQUENCE</scope>
    <source>
        <strain evidence="2">Dzin_1.0</strain>
    </source>
</reference>
<evidence type="ECO:0000256" key="1">
    <source>
        <dbReference type="SAM" id="MobiDB-lite"/>
    </source>
</evidence>
<proteinExistence type="predicted"/>
<protein>
    <recommendedName>
        <fullName evidence="4">Retrotransposon gag domain-containing protein</fullName>
    </recommendedName>
</protein>
<feature type="region of interest" description="Disordered" evidence="1">
    <location>
        <begin position="1"/>
        <end position="36"/>
    </location>
</feature>
<feature type="compositionally biased region" description="Low complexity" evidence="1">
    <location>
        <begin position="71"/>
        <end position="85"/>
    </location>
</feature>
<sequence length="176" mass="19140">MATTQRKSKRFQTQEGGKGVSGTPPVEGAPPPGAEVPLVNVVVQSDADRVRRMAQKIEELKQALQEALPPASASCTHRSSRCTTSQGGNRRLKKNPMMLLGFRQRPEESLRGYISRFNKEINGMVDINSAIVVGIVVKGLKDGLFKDSLTREPLAGLSDFQATAAKYIASEEMKAK</sequence>
<feature type="compositionally biased region" description="Basic residues" evidence="1">
    <location>
        <begin position="1"/>
        <end position="10"/>
    </location>
</feature>
<dbReference type="EMBL" id="JAGGNH010000008">
    <property type="protein sequence ID" value="KAJ0965023.1"/>
    <property type="molecule type" value="Genomic_DNA"/>
</dbReference>
<comment type="caution">
    <text evidence="2">The sequence shown here is derived from an EMBL/GenBank/DDBJ whole genome shotgun (WGS) entry which is preliminary data.</text>
</comment>
<gene>
    <name evidence="2" type="ORF">J5N97_026161</name>
</gene>
<name>A0A9D5C2U9_9LILI</name>
<evidence type="ECO:0008006" key="4">
    <source>
        <dbReference type="Google" id="ProtNLM"/>
    </source>
</evidence>